<feature type="transmembrane region" description="Helical" evidence="5">
    <location>
        <begin position="72"/>
        <end position="97"/>
    </location>
</feature>
<feature type="transmembrane region" description="Helical" evidence="5">
    <location>
        <begin position="176"/>
        <end position="198"/>
    </location>
</feature>
<dbReference type="Proteomes" id="UP000677228">
    <property type="component" value="Unassembled WGS sequence"/>
</dbReference>
<dbReference type="Pfam" id="PF10324">
    <property type="entry name" value="7TM_GPCR_Srw"/>
    <property type="match status" value="1"/>
</dbReference>
<dbReference type="InterPro" id="IPR053219">
    <property type="entry name" value="GPCR_Dmsr-1"/>
</dbReference>
<dbReference type="InterPro" id="IPR019427">
    <property type="entry name" value="7TM_GPCR_serpentine_rcpt_Srw"/>
</dbReference>
<evidence type="ECO:0000256" key="1">
    <source>
        <dbReference type="ARBA" id="ARBA00004370"/>
    </source>
</evidence>
<evidence type="ECO:0000313" key="7">
    <source>
        <dbReference type="EMBL" id="CAF1000294.1"/>
    </source>
</evidence>
<evidence type="ECO:0000259" key="6">
    <source>
        <dbReference type="PROSITE" id="PS50262"/>
    </source>
</evidence>
<evidence type="ECO:0000313" key="8">
    <source>
        <dbReference type="EMBL" id="CAF3769774.1"/>
    </source>
</evidence>
<comment type="caution">
    <text evidence="7">The sequence shown here is derived from an EMBL/GenBank/DDBJ whole genome shotgun (WGS) entry which is preliminary data.</text>
</comment>
<reference evidence="7" key="1">
    <citation type="submission" date="2021-02" db="EMBL/GenBank/DDBJ databases">
        <authorList>
            <person name="Nowell W R."/>
        </authorList>
    </citation>
    <scope>NUCLEOTIDE SEQUENCE</scope>
</reference>
<evidence type="ECO:0000256" key="4">
    <source>
        <dbReference type="ARBA" id="ARBA00023136"/>
    </source>
</evidence>
<dbReference type="EMBL" id="CAJNOK010006319">
    <property type="protein sequence ID" value="CAF1000294.1"/>
    <property type="molecule type" value="Genomic_DNA"/>
</dbReference>
<comment type="subcellular location">
    <subcellularLocation>
        <location evidence="1">Membrane</location>
    </subcellularLocation>
</comment>
<protein>
    <recommendedName>
        <fullName evidence="6">G-protein coupled receptors family 1 profile domain-containing protein</fullName>
    </recommendedName>
</protein>
<evidence type="ECO:0000256" key="3">
    <source>
        <dbReference type="ARBA" id="ARBA00022989"/>
    </source>
</evidence>
<dbReference type="Proteomes" id="UP000682733">
    <property type="component" value="Unassembled WGS sequence"/>
</dbReference>
<keyword evidence="2 5" id="KW-0812">Transmembrane</keyword>
<dbReference type="PROSITE" id="PS50262">
    <property type="entry name" value="G_PROTEIN_RECEP_F1_2"/>
    <property type="match status" value="1"/>
</dbReference>
<accession>A0A8S2DLD3</accession>
<dbReference type="SUPFAM" id="SSF81321">
    <property type="entry name" value="Family A G protein-coupled receptor-like"/>
    <property type="match status" value="1"/>
</dbReference>
<feature type="transmembrane region" description="Helical" evidence="5">
    <location>
        <begin position="135"/>
        <end position="156"/>
    </location>
</feature>
<evidence type="ECO:0000256" key="5">
    <source>
        <dbReference type="SAM" id="Phobius"/>
    </source>
</evidence>
<evidence type="ECO:0000313" key="9">
    <source>
        <dbReference type="Proteomes" id="UP000677228"/>
    </source>
</evidence>
<keyword evidence="4 5" id="KW-0472">Membrane</keyword>
<dbReference type="PANTHER" id="PTHR46273">
    <property type="entry name" value="MYOSUPPRESSIN RECEPTOR 1, ISOFORM B-RELATED"/>
    <property type="match status" value="1"/>
</dbReference>
<dbReference type="InterPro" id="IPR017452">
    <property type="entry name" value="GPCR_Rhodpsn_7TM"/>
</dbReference>
<dbReference type="GO" id="GO:0005886">
    <property type="term" value="C:plasma membrane"/>
    <property type="evidence" value="ECO:0007669"/>
    <property type="project" value="TreeGrafter"/>
</dbReference>
<feature type="domain" description="G-protein coupled receptors family 1 profile" evidence="6">
    <location>
        <begin position="72"/>
        <end position="189"/>
    </location>
</feature>
<keyword evidence="3 5" id="KW-1133">Transmembrane helix</keyword>
<organism evidence="7 9">
    <name type="scientific">Didymodactylos carnosus</name>
    <dbReference type="NCBI Taxonomy" id="1234261"/>
    <lineage>
        <taxon>Eukaryota</taxon>
        <taxon>Metazoa</taxon>
        <taxon>Spiralia</taxon>
        <taxon>Gnathifera</taxon>
        <taxon>Rotifera</taxon>
        <taxon>Eurotatoria</taxon>
        <taxon>Bdelloidea</taxon>
        <taxon>Philodinida</taxon>
        <taxon>Philodinidae</taxon>
        <taxon>Didymodactylos</taxon>
    </lineage>
</organism>
<dbReference type="AlphaFoldDB" id="A0A8S2DLD3"/>
<dbReference type="Gene3D" id="1.20.1070.10">
    <property type="entry name" value="Rhodopsin 7-helix transmembrane proteins"/>
    <property type="match status" value="1"/>
</dbReference>
<gene>
    <name evidence="7" type="ORF">OVA965_LOCUS14525</name>
    <name evidence="8" type="ORF">TMI583_LOCUS14529</name>
</gene>
<evidence type="ECO:0000256" key="2">
    <source>
        <dbReference type="ARBA" id="ARBA00022692"/>
    </source>
</evidence>
<dbReference type="EMBL" id="CAJOBA010006327">
    <property type="protein sequence ID" value="CAF3769774.1"/>
    <property type="molecule type" value="Genomic_DNA"/>
</dbReference>
<name>A0A8S2DLD3_9BILA</name>
<dbReference type="GO" id="GO:0008528">
    <property type="term" value="F:G protein-coupled peptide receptor activity"/>
    <property type="evidence" value="ECO:0007669"/>
    <property type="project" value="InterPro"/>
</dbReference>
<proteinExistence type="predicted"/>
<sequence>MSSDGESLRFDTEETPNIQTFYIRAVLRIPTYFIWTVVEKPASTYFPDIYSINSTATIYWFNALLTKKFESFGFHISAIFLKIIPVCVLITFSLLLIHSIRSARRIRQHLQQGKKTRRYSSSLGNSTRELRTTTMLVLITIFTAFVELPQGLLFIASAIDKKFYLVYSLLGDIWDLLSIASSFITFIMYCSMNNITLYTSKRNR</sequence>
<dbReference type="PANTHER" id="PTHR46273:SF4">
    <property type="entry name" value="AT19640P"/>
    <property type="match status" value="1"/>
</dbReference>